<gene>
    <name evidence="2" type="ORF">FSP39_010672</name>
</gene>
<evidence type="ECO:0000313" key="2">
    <source>
        <dbReference type="EMBL" id="KAK3099845.1"/>
    </source>
</evidence>
<evidence type="ECO:0000313" key="3">
    <source>
        <dbReference type="Proteomes" id="UP001186944"/>
    </source>
</evidence>
<protein>
    <submittedName>
        <fullName evidence="2">Uncharacterized protein</fullName>
    </submittedName>
</protein>
<keyword evidence="1" id="KW-0472">Membrane</keyword>
<comment type="caution">
    <text evidence="2">The sequence shown here is derived from an EMBL/GenBank/DDBJ whole genome shotgun (WGS) entry which is preliminary data.</text>
</comment>
<evidence type="ECO:0000256" key="1">
    <source>
        <dbReference type="SAM" id="Phobius"/>
    </source>
</evidence>
<organism evidence="2 3">
    <name type="scientific">Pinctada imbricata</name>
    <name type="common">Atlantic pearl-oyster</name>
    <name type="synonym">Pinctada martensii</name>
    <dbReference type="NCBI Taxonomy" id="66713"/>
    <lineage>
        <taxon>Eukaryota</taxon>
        <taxon>Metazoa</taxon>
        <taxon>Spiralia</taxon>
        <taxon>Lophotrochozoa</taxon>
        <taxon>Mollusca</taxon>
        <taxon>Bivalvia</taxon>
        <taxon>Autobranchia</taxon>
        <taxon>Pteriomorphia</taxon>
        <taxon>Pterioida</taxon>
        <taxon>Pterioidea</taxon>
        <taxon>Pteriidae</taxon>
        <taxon>Pinctada</taxon>
    </lineage>
</organism>
<sequence length="253" mass="28342">MGVPGCDGFPVESTCPGYKKLWHSGGIVNYSSLLWLFPDKNVGVYVTITGAEGNRKGPAIFPITSRAADILLNEEPWLNKTTGCSYPDPWSETKEIVRANNTLHKYAWNITRNASDYAGIYSNPAYADMTIKVETGPKLKLYFGRFGVFSLYPITEEKFDAYLEGPLSYVTNSDDNTAPFHLEFIVDSSQVTKLKFPFIPADSIVELVKKNSKNQGSSANSVPNLHSNRFMKYVSIIDMFFVFLFPVFVSFFS</sequence>
<keyword evidence="3" id="KW-1185">Reference proteome</keyword>
<reference evidence="2" key="1">
    <citation type="submission" date="2019-08" db="EMBL/GenBank/DDBJ databases">
        <title>The improved chromosome-level genome for the pearl oyster Pinctada fucata martensii using PacBio sequencing and Hi-C.</title>
        <authorList>
            <person name="Zheng Z."/>
        </authorList>
    </citation>
    <scope>NUCLEOTIDE SEQUENCE</scope>
    <source>
        <strain evidence="2">ZZ-2019</strain>
        <tissue evidence="2">Adductor muscle</tissue>
    </source>
</reference>
<proteinExistence type="predicted"/>
<name>A0AA89BZ79_PINIB</name>
<dbReference type="EMBL" id="VSWD01000006">
    <property type="protein sequence ID" value="KAK3099845.1"/>
    <property type="molecule type" value="Genomic_DNA"/>
</dbReference>
<dbReference type="AlphaFoldDB" id="A0AA89BZ79"/>
<keyword evidence="1" id="KW-1133">Transmembrane helix</keyword>
<feature type="transmembrane region" description="Helical" evidence="1">
    <location>
        <begin position="233"/>
        <end position="252"/>
    </location>
</feature>
<keyword evidence="1" id="KW-0812">Transmembrane</keyword>
<dbReference type="Proteomes" id="UP001186944">
    <property type="component" value="Unassembled WGS sequence"/>
</dbReference>
<dbReference type="Gene3D" id="2.40.128.600">
    <property type="match status" value="1"/>
</dbReference>
<accession>A0AA89BZ79</accession>